<proteinExistence type="predicted"/>
<protein>
    <recommendedName>
        <fullName evidence="3">Condensin complex subunit 1 C-terminal domain-containing protein</fullName>
    </recommendedName>
</protein>
<dbReference type="AlphaFoldDB" id="A0A2T9YUG2"/>
<dbReference type="PANTHER" id="PTHR20938">
    <property type="entry name" value="INTEGRATOR COMPLEX SUBUNIT 4"/>
    <property type="match status" value="1"/>
</dbReference>
<evidence type="ECO:0000313" key="1">
    <source>
        <dbReference type="EMBL" id="PVU95936.1"/>
    </source>
</evidence>
<accession>A0A2T9YUG2</accession>
<comment type="caution">
    <text evidence="1">The sequence shown here is derived from an EMBL/GenBank/DDBJ whole genome shotgun (WGS) entry which is preliminary data.</text>
</comment>
<name>A0A2T9YUG2_9FUNG</name>
<dbReference type="Proteomes" id="UP000245383">
    <property type="component" value="Unassembled WGS sequence"/>
</dbReference>
<organism evidence="1 2">
    <name type="scientific">Smittium simulii</name>
    <dbReference type="NCBI Taxonomy" id="133385"/>
    <lineage>
        <taxon>Eukaryota</taxon>
        <taxon>Fungi</taxon>
        <taxon>Fungi incertae sedis</taxon>
        <taxon>Zoopagomycota</taxon>
        <taxon>Kickxellomycotina</taxon>
        <taxon>Harpellomycetes</taxon>
        <taxon>Harpellales</taxon>
        <taxon>Legeriomycetaceae</taxon>
        <taxon>Smittium</taxon>
    </lineage>
</organism>
<dbReference type="InterPro" id="IPR016024">
    <property type="entry name" value="ARM-type_fold"/>
</dbReference>
<evidence type="ECO:0000313" key="2">
    <source>
        <dbReference type="Proteomes" id="UP000245383"/>
    </source>
</evidence>
<dbReference type="PANTHER" id="PTHR20938:SF0">
    <property type="entry name" value="INTEGRATOR COMPLEX SUBUNIT 4"/>
    <property type="match status" value="1"/>
</dbReference>
<evidence type="ECO:0008006" key="3">
    <source>
        <dbReference type="Google" id="ProtNLM"/>
    </source>
</evidence>
<dbReference type="Gene3D" id="1.25.10.10">
    <property type="entry name" value="Leucine-rich Repeat Variant"/>
    <property type="match status" value="1"/>
</dbReference>
<dbReference type="InterPro" id="IPR011989">
    <property type="entry name" value="ARM-like"/>
</dbReference>
<reference evidence="1 2" key="1">
    <citation type="journal article" date="2018" name="MBio">
        <title>Comparative Genomics Reveals the Core Gene Toolbox for the Fungus-Insect Symbiosis.</title>
        <authorList>
            <person name="Wang Y."/>
            <person name="Stata M."/>
            <person name="Wang W."/>
            <person name="Stajich J.E."/>
            <person name="White M.M."/>
            <person name="Moncalvo J.M."/>
        </authorList>
    </citation>
    <scope>NUCLEOTIDE SEQUENCE [LARGE SCALE GENOMIC DNA]</scope>
    <source>
        <strain evidence="1 2">SWE-8-4</strain>
    </source>
</reference>
<dbReference type="EMBL" id="MBFR01000044">
    <property type="protein sequence ID" value="PVU95936.1"/>
    <property type="molecule type" value="Genomic_DNA"/>
</dbReference>
<gene>
    <name evidence="1" type="ORF">BB561_001477</name>
</gene>
<keyword evidence="2" id="KW-1185">Reference proteome</keyword>
<dbReference type="SUPFAM" id="SSF48371">
    <property type="entry name" value="ARM repeat"/>
    <property type="match status" value="1"/>
</dbReference>
<sequence>MVNDISILVRQKAFQTLSKFKKVDSKFLMQTFSKQVMSNLKRPLNNRNISAKRNKAMNSTQKVDKSSHGADQLVDFESDEFKLLNSGAAGAFVHGLEDEFQEVRISAIDSIYVLSKQNTEFASKSVDFLIDLFNDSSDIVRLKAIQVLRSIGKNITIGLTNEQLSICISMIEDADLAIRKSLYSFLS</sequence>
<dbReference type="OrthoDB" id="18190at2759"/>
<dbReference type="STRING" id="133385.A0A2T9YUG2"/>